<dbReference type="Proteomes" id="UP001189624">
    <property type="component" value="Chromosome 4"/>
</dbReference>
<dbReference type="EMBL" id="OY731401">
    <property type="protein sequence ID" value="CAJ1951975.1"/>
    <property type="molecule type" value="Genomic_DNA"/>
</dbReference>
<protein>
    <recommendedName>
        <fullName evidence="3">Wall-associated receptor kinase C-terminal domain-containing protein</fullName>
    </recommendedName>
</protein>
<evidence type="ECO:0000256" key="1">
    <source>
        <dbReference type="ARBA" id="ARBA00023180"/>
    </source>
</evidence>
<keyword evidence="2" id="KW-0472">Membrane</keyword>
<keyword evidence="2" id="KW-0812">Transmembrane</keyword>
<evidence type="ECO:0000313" key="5">
    <source>
        <dbReference type="Proteomes" id="UP001189624"/>
    </source>
</evidence>
<accession>A0AA86SCR7</accession>
<reference evidence="4" key="1">
    <citation type="submission" date="2023-10" db="EMBL/GenBank/DDBJ databases">
        <authorList>
            <person name="Domelevo Entfellner J.-B."/>
        </authorList>
    </citation>
    <scope>NUCLEOTIDE SEQUENCE</scope>
</reference>
<organism evidence="4 5">
    <name type="scientific">Sphenostylis stenocarpa</name>
    <dbReference type="NCBI Taxonomy" id="92480"/>
    <lineage>
        <taxon>Eukaryota</taxon>
        <taxon>Viridiplantae</taxon>
        <taxon>Streptophyta</taxon>
        <taxon>Embryophyta</taxon>
        <taxon>Tracheophyta</taxon>
        <taxon>Spermatophyta</taxon>
        <taxon>Magnoliopsida</taxon>
        <taxon>eudicotyledons</taxon>
        <taxon>Gunneridae</taxon>
        <taxon>Pentapetalae</taxon>
        <taxon>rosids</taxon>
        <taxon>fabids</taxon>
        <taxon>Fabales</taxon>
        <taxon>Fabaceae</taxon>
        <taxon>Papilionoideae</taxon>
        <taxon>50 kb inversion clade</taxon>
        <taxon>NPAAA clade</taxon>
        <taxon>indigoferoid/millettioid clade</taxon>
        <taxon>Phaseoleae</taxon>
        <taxon>Sphenostylis</taxon>
    </lineage>
</organism>
<feature type="transmembrane region" description="Helical" evidence="2">
    <location>
        <begin position="293"/>
        <end position="312"/>
    </location>
</feature>
<dbReference type="Pfam" id="PF14380">
    <property type="entry name" value="WAK_assoc"/>
    <property type="match status" value="1"/>
</dbReference>
<dbReference type="Gramene" id="rna-AYBTSS11_LOCUS15052">
    <property type="protein sequence ID" value="CAJ1951975.1"/>
    <property type="gene ID" value="gene-AYBTSS11_LOCUS15052"/>
</dbReference>
<evidence type="ECO:0000313" key="4">
    <source>
        <dbReference type="EMBL" id="CAJ1951975.1"/>
    </source>
</evidence>
<dbReference type="AlphaFoldDB" id="A0AA86SCR7"/>
<proteinExistence type="predicted"/>
<evidence type="ECO:0000256" key="2">
    <source>
        <dbReference type="SAM" id="Phobius"/>
    </source>
</evidence>
<keyword evidence="5" id="KW-1185">Reference proteome</keyword>
<keyword evidence="2" id="KW-1133">Transmembrane helix</keyword>
<feature type="domain" description="Wall-associated receptor kinase C-terminal" evidence="3">
    <location>
        <begin position="192"/>
        <end position="260"/>
    </location>
</feature>
<sequence>MCGEESLLRALQTSTRMDDKHGDFHNTLLPFVFTICCLLSITFPHSHSQPPPPPPPPARLHQSYTYSINVSAIFYPFWEPNPPCTARDPSHLTCYAYYGNNTPIVSPNFTVKETNNTIHTMKVEPTYPVNSNVCSHQFFDICWNLNKNLFHSSSVHNITIFFDGCLDYIPGFPLNRNFTCVSVQYFEEGYKEQEMLEKYSLLKNCRQRLHVTTAAPLEHYYYTYGGEVLREAISDGFEVYYSVPQDCTRCNETDGSCWNDGILQHLVSCNYYCSNVSNALQHLYPPKTSMSSILLFLFSSFLLLSCLIAYTVTKPSPQQYVY</sequence>
<name>A0AA86SCR7_9FABA</name>
<evidence type="ECO:0000259" key="3">
    <source>
        <dbReference type="Pfam" id="PF14380"/>
    </source>
</evidence>
<keyword evidence="1" id="KW-0325">Glycoprotein</keyword>
<dbReference type="InterPro" id="IPR032872">
    <property type="entry name" value="WAK_assoc_C"/>
</dbReference>
<gene>
    <name evidence="4" type="ORF">AYBTSS11_LOCUS15052</name>
</gene>